<dbReference type="Gene3D" id="3.30.300.20">
    <property type="match status" value="1"/>
</dbReference>
<dbReference type="InterPro" id="IPR003718">
    <property type="entry name" value="OsmC/Ohr_fam"/>
</dbReference>
<reference evidence="1" key="1">
    <citation type="journal article" date="2020" name="mSystems">
        <title>Genome- and Community-Level Interaction Insights into Carbon Utilization and Element Cycling Functions of Hydrothermarchaeota in Hydrothermal Sediment.</title>
        <authorList>
            <person name="Zhou Z."/>
            <person name="Liu Y."/>
            <person name="Xu W."/>
            <person name="Pan J."/>
            <person name="Luo Z.H."/>
            <person name="Li M."/>
        </authorList>
    </citation>
    <scope>NUCLEOTIDE SEQUENCE [LARGE SCALE GENOMIC DNA]</scope>
    <source>
        <strain evidence="1">SpSt-500</strain>
    </source>
</reference>
<dbReference type="Pfam" id="PF02566">
    <property type="entry name" value="OsmC"/>
    <property type="match status" value="1"/>
</dbReference>
<name>A0A832DG30_9BACT</name>
<organism evidence="1">
    <name type="scientific">Ignavibacterium album</name>
    <dbReference type="NCBI Taxonomy" id="591197"/>
    <lineage>
        <taxon>Bacteria</taxon>
        <taxon>Pseudomonadati</taxon>
        <taxon>Ignavibacteriota</taxon>
        <taxon>Ignavibacteria</taxon>
        <taxon>Ignavibacteriales</taxon>
        <taxon>Ignavibacteriaceae</taxon>
        <taxon>Ignavibacterium</taxon>
    </lineage>
</organism>
<sequence>MATKKAFVKQVQGITFVGKTDSNHWITMDGPENFGGSDAGIRPKELILISLAGCTGSDVVSILQKKRVKLDGFEMNITADVAEEHPQVFTKINLEYVFYGKNLPVKEIERAIELSQTKYCSVTAMLQKAMPIEHTYRIVEE</sequence>
<dbReference type="EMBL" id="DSVI01000007">
    <property type="protein sequence ID" value="HGT47563.1"/>
    <property type="molecule type" value="Genomic_DNA"/>
</dbReference>
<evidence type="ECO:0000313" key="1">
    <source>
        <dbReference type="EMBL" id="HGT47563.1"/>
    </source>
</evidence>
<gene>
    <name evidence="1" type="ORF">ENS56_05985</name>
</gene>
<dbReference type="AlphaFoldDB" id="A0A832DG30"/>
<comment type="caution">
    <text evidence="1">The sequence shown here is derived from an EMBL/GenBank/DDBJ whole genome shotgun (WGS) entry which is preliminary data.</text>
</comment>
<dbReference type="Gene3D" id="2.20.25.10">
    <property type="match status" value="1"/>
</dbReference>
<proteinExistence type="predicted"/>
<dbReference type="InterPro" id="IPR036102">
    <property type="entry name" value="OsmC/Ohrsf"/>
</dbReference>
<protein>
    <submittedName>
        <fullName evidence="1">OsmC family peroxiredoxin</fullName>
    </submittedName>
</protein>
<dbReference type="PANTHER" id="PTHR34352:SF1">
    <property type="entry name" value="PROTEIN YHFA"/>
    <property type="match status" value="1"/>
</dbReference>
<dbReference type="SUPFAM" id="SSF82784">
    <property type="entry name" value="OsmC-like"/>
    <property type="match status" value="1"/>
</dbReference>
<dbReference type="PANTHER" id="PTHR34352">
    <property type="entry name" value="PROTEIN YHFA"/>
    <property type="match status" value="1"/>
</dbReference>
<dbReference type="InterPro" id="IPR015946">
    <property type="entry name" value="KH_dom-like_a/b"/>
</dbReference>
<accession>A0A832DG30</accession>